<sequence length="210" mass="22657">MHLYGAKLSPFVMRPVLAARAKGHELEPEPFEGGIKSPEYLALSPIGKMPLLVDDDGFALPESQAITDYLDRKLSGPSLAPSEPQAAARCRLIVRIADIYVVPHLRGLFGGRDHPDGIAPAKAGTAEGLGFIEHFRKDDDVFVVGDAFSVADAALIPLFFFYDALDRAMQTGALIADRPGLAAWWERARASELGSRCIAEQAAGLKAMRS</sequence>
<dbReference type="Proteomes" id="UP000317894">
    <property type="component" value="Unassembled WGS sequence"/>
</dbReference>
<comment type="caution">
    <text evidence="3">The sequence shown here is derived from an EMBL/GenBank/DDBJ whole genome shotgun (WGS) entry which is preliminary data.</text>
</comment>
<organism evidence="3 4">
    <name type="scientific">Glacieibacterium frigidum</name>
    <dbReference type="NCBI Taxonomy" id="2593303"/>
    <lineage>
        <taxon>Bacteria</taxon>
        <taxon>Pseudomonadati</taxon>
        <taxon>Pseudomonadota</taxon>
        <taxon>Alphaproteobacteria</taxon>
        <taxon>Sphingomonadales</taxon>
        <taxon>Sphingosinicellaceae</taxon>
        <taxon>Glacieibacterium</taxon>
    </lineage>
</organism>
<dbReference type="PANTHER" id="PTHR43968:SF6">
    <property type="entry name" value="GLUTATHIONE S-TRANSFERASE OMEGA"/>
    <property type="match status" value="1"/>
</dbReference>
<dbReference type="PROSITE" id="PS50405">
    <property type="entry name" value="GST_CTER"/>
    <property type="match status" value="1"/>
</dbReference>
<evidence type="ECO:0000313" key="3">
    <source>
        <dbReference type="EMBL" id="TRW17031.1"/>
    </source>
</evidence>
<dbReference type="RefSeq" id="WP_143554575.1">
    <property type="nucleotide sequence ID" value="NZ_VJWA01000001.1"/>
</dbReference>
<dbReference type="GO" id="GO:0005737">
    <property type="term" value="C:cytoplasm"/>
    <property type="evidence" value="ECO:0007669"/>
    <property type="project" value="TreeGrafter"/>
</dbReference>
<proteinExistence type="predicted"/>
<dbReference type="Pfam" id="PF13410">
    <property type="entry name" value="GST_C_2"/>
    <property type="match status" value="1"/>
</dbReference>
<dbReference type="SUPFAM" id="SSF52833">
    <property type="entry name" value="Thioredoxin-like"/>
    <property type="match status" value="1"/>
</dbReference>
<feature type="domain" description="GST N-terminal" evidence="1">
    <location>
        <begin position="1"/>
        <end position="78"/>
    </location>
</feature>
<gene>
    <name evidence="3" type="ORF">FMM06_02145</name>
</gene>
<dbReference type="InterPro" id="IPR036249">
    <property type="entry name" value="Thioredoxin-like_sf"/>
</dbReference>
<dbReference type="SFLD" id="SFLDG00358">
    <property type="entry name" value="Main_(cytGST)"/>
    <property type="match status" value="1"/>
</dbReference>
<dbReference type="InterPro" id="IPR010987">
    <property type="entry name" value="Glutathione-S-Trfase_C-like"/>
</dbReference>
<dbReference type="InterPro" id="IPR040079">
    <property type="entry name" value="Glutathione_S-Trfase"/>
</dbReference>
<dbReference type="SFLD" id="SFLDS00019">
    <property type="entry name" value="Glutathione_Transferase_(cytos"/>
    <property type="match status" value="1"/>
</dbReference>
<dbReference type="PANTHER" id="PTHR43968">
    <property type="match status" value="1"/>
</dbReference>
<dbReference type="AlphaFoldDB" id="A0A552UFR5"/>
<dbReference type="EMBL" id="VJWA01000001">
    <property type="protein sequence ID" value="TRW17031.1"/>
    <property type="molecule type" value="Genomic_DNA"/>
</dbReference>
<feature type="domain" description="GST C-terminal" evidence="2">
    <location>
        <begin position="83"/>
        <end position="210"/>
    </location>
</feature>
<keyword evidence="3" id="KW-0808">Transferase</keyword>
<reference evidence="3 4" key="1">
    <citation type="submission" date="2019-07" db="EMBL/GenBank/DDBJ databases">
        <title>Novel species isolated from glacier.</title>
        <authorList>
            <person name="Liu Q."/>
            <person name="Xin Y.-H."/>
        </authorList>
    </citation>
    <scope>NUCLEOTIDE SEQUENCE [LARGE SCALE GENOMIC DNA]</scope>
    <source>
        <strain evidence="3 4">LB1R16</strain>
    </source>
</reference>
<accession>A0A552UFR5</accession>
<dbReference type="InterPro" id="IPR004045">
    <property type="entry name" value="Glutathione_S-Trfase_N"/>
</dbReference>
<dbReference type="CDD" id="cd00570">
    <property type="entry name" value="GST_N_family"/>
    <property type="match status" value="1"/>
</dbReference>
<protein>
    <submittedName>
        <fullName evidence="3">Glutathione S-transferase family protein</fullName>
    </submittedName>
</protein>
<dbReference type="InterPro" id="IPR036282">
    <property type="entry name" value="Glutathione-S-Trfase_C_sf"/>
</dbReference>
<dbReference type="OrthoDB" id="9782992at2"/>
<evidence type="ECO:0000259" key="2">
    <source>
        <dbReference type="PROSITE" id="PS50405"/>
    </source>
</evidence>
<dbReference type="PROSITE" id="PS50404">
    <property type="entry name" value="GST_NTER"/>
    <property type="match status" value="1"/>
</dbReference>
<evidence type="ECO:0000259" key="1">
    <source>
        <dbReference type="PROSITE" id="PS50404"/>
    </source>
</evidence>
<name>A0A552UFR5_9SPHN</name>
<dbReference type="Gene3D" id="3.40.30.10">
    <property type="entry name" value="Glutaredoxin"/>
    <property type="match status" value="1"/>
</dbReference>
<keyword evidence="4" id="KW-1185">Reference proteome</keyword>
<dbReference type="InterPro" id="IPR050983">
    <property type="entry name" value="GST_Omega/HSP26"/>
</dbReference>
<dbReference type="SUPFAM" id="SSF47616">
    <property type="entry name" value="GST C-terminal domain-like"/>
    <property type="match status" value="1"/>
</dbReference>
<dbReference type="Pfam" id="PF13417">
    <property type="entry name" value="GST_N_3"/>
    <property type="match status" value="1"/>
</dbReference>
<dbReference type="Gene3D" id="1.20.1050.10">
    <property type="match status" value="1"/>
</dbReference>
<dbReference type="GO" id="GO:0016740">
    <property type="term" value="F:transferase activity"/>
    <property type="evidence" value="ECO:0007669"/>
    <property type="project" value="UniProtKB-KW"/>
</dbReference>
<evidence type="ECO:0000313" key="4">
    <source>
        <dbReference type="Proteomes" id="UP000317894"/>
    </source>
</evidence>
<dbReference type="CDD" id="cd00299">
    <property type="entry name" value="GST_C_family"/>
    <property type="match status" value="1"/>
</dbReference>